<dbReference type="InterPro" id="IPR021765">
    <property type="entry name" value="UstYa-like"/>
</dbReference>
<reference evidence="2" key="1">
    <citation type="journal article" date="2020" name="Stud. Mycol.">
        <title>101 Dothideomycetes genomes: a test case for predicting lifestyles and emergence of pathogens.</title>
        <authorList>
            <person name="Haridas S."/>
            <person name="Albert R."/>
            <person name="Binder M."/>
            <person name="Bloem J."/>
            <person name="Labutti K."/>
            <person name="Salamov A."/>
            <person name="Andreopoulos B."/>
            <person name="Baker S."/>
            <person name="Barry K."/>
            <person name="Bills G."/>
            <person name="Bluhm B."/>
            <person name="Cannon C."/>
            <person name="Castanera R."/>
            <person name="Culley D."/>
            <person name="Daum C."/>
            <person name="Ezra D."/>
            <person name="Gonzalez J."/>
            <person name="Henrissat B."/>
            <person name="Kuo A."/>
            <person name="Liang C."/>
            <person name="Lipzen A."/>
            <person name="Lutzoni F."/>
            <person name="Magnuson J."/>
            <person name="Mondo S."/>
            <person name="Nolan M."/>
            <person name="Ohm R."/>
            <person name="Pangilinan J."/>
            <person name="Park H.-J."/>
            <person name="Ramirez L."/>
            <person name="Alfaro M."/>
            <person name="Sun H."/>
            <person name="Tritt A."/>
            <person name="Yoshinaga Y."/>
            <person name="Zwiers L.-H."/>
            <person name="Turgeon B."/>
            <person name="Goodwin S."/>
            <person name="Spatafora J."/>
            <person name="Crous P."/>
            <person name="Grigoriev I."/>
        </authorList>
    </citation>
    <scope>NUCLEOTIDE SEQUENCE</scope>
    <source>
        <strain evidence="2">CBS 110217</strain>
    </source>
</reference>
<protein>
    <submittedName>
        <fullName evidence="2">Uncharacterized protein</fullName>
    </submittedName>
</protein>
<dbReference type="Pfam" id="PF11807">
    <property type="entry name" value="UstYa"/>
    <property type="match status" value="1"/>
</dbReference>
<comment type="caution">
    <text evidence="2">The sequence shown here is derived from an EMBL/GenBank/DDBJ whole genome shotgun (WGS) entry which is preliminary data.</text>
</comment>
<dbReference type="OrthoDB" id="3687641at2759"/>
<dbReference type="PANTHER" id="PTHR33365:SF6">
    <property type="entry name" value="OXIDASE USTYA"/>
    <property type="match status" value="1"/>
</dbReference>
<proteinExistence type="inferred from homology"/>
<accession>A0A9P4LP53</accession>
<dbReference type="AlphaFoldDB" id="A0A9P4LP53"/>
<evidence type="ECO:0000313" key="2">
    <source>
        <dbReference type="EMBL" id="KAF2034621.1"/>
    </source>
</evidence>
<name>A0A9P4LP53_9PLEO</name>
<gene>
    <name evidence="2" type="ORF">EK21DRAFT_85205</name>
</gene>
<dbReference type="Proteomes" id="UP000799777">
    <property type="component" value="Unassembled WGS sequence"/>
</dbReference>
<sequence length="179" mass="20730">MRLQRTEPRTIYQHFKYISSDEQVASKAWDDILPGHGVAAIEPEYAAVKNLPETIVLPDSGGKSLYVIEAYHAMHCVVNLRKHYTALQRDETWNWEHGHYLHCFDALRQYIMCNIDDTLLHTLGKREAGHNQEKMCHDWDRLRDWAKERSASYFDVEPGMGIRHIGNYHEGDGLPIGSL</sequence>
<evidence type="ECO:0000256" key="1">
    <source>
        <dbReference type="ARBA" id="ARBA00035112"/>
    </source>
</evidence>
<organism evidence="2 3">
    <name type="scientific">Setomelanomma holmii</name>
    <dbReference type="NCBI Taxonomy" id="210430"/>
    <lineage>
        <taxon>Eukaryota</taxon>
        <taxon>Fungi</taxon>
        <taxon>Dikarya</taxon>
        <taxon>Ascomycota</taxon>
        <taxon>Pezizomycotina</taxon>
        <taxon>Dothideomycetes</taxon>
        <taxon>Pleosporomycetidae</taxon>
        <taxon>Pleosporales</taxon>
        <taxon>Pleosporineae</taxon>
        <taxon>Phaeosphaeriaceae</taxon>
        <taxon>Setomelanomma</taxon>
    </lineage>
</organism>
<dbReference type="GO" id="GO:0043386">
    <property type="term" value="P:mycotoxin biosynthetic process"/>
    <property type="evidence" value="ECO:0007669"/>
    <property type="project" value="InterPro"/>
</dbReference>
<evidence type="ECO:0000313" key="3">
    <source>
        <dbReference type="Proteomes" id="UP000799777"/>
    </source>
</evidence>
<comment type="similarity">
    <text evidence="1">Belongs to the ustYa family.</text>
</comment>
<dbReference type="PANTHER" id="PTHR33365">
    <property type="entry name" value="YALI0B05434P"/>
    <property type="match status" value="1"/>
</dbReference>
<dbReference type="EMBL" id="ML978160">
    <property type="protein sequence ID" value="KAF2034621.1"/>
    <property type="molecule type" value="Genomic_DNA"/>
</dbReference>
<keyword evidence="3" id="KW-1185">Reference proteome</keyword>